<keyword evidence="3" id="KW-1185">Reference proteome</keyword>
<feature type="transmembrane region" description="Helical" evidence="1">
    <location>
        <begin position="46"/>
        <end position="77"/>
    </location>
</feature>
<keyword evidence="1" id="KW-0472">Membrane</keyword>
<sequence length="299" mass="33079">MSLKLVLAANMAVVVLESLFYGLLLVSASTTLYLRFSRHEVPKLLFWNPVVLFTVFISATSGAHWILTIVRFFHAFLGSTDTSRFYLDYSQVTQTTRSLLCIAAVFIGDAAIVSLPSAVYNLSAHDELKIHRLWLIWNRSFPVIIIPVVTCLGLAVNGCTLTYLSAQPAFAGQAKASWVLTLVTNLYCTALIIWKIWRTKRTVEHLLGDGTLVPVLIILLESAAVWTICGLLFAITSSIRSPFQVIFTDLSPSVVGLVNTVIYLRVEFQLTRPPASNRPASIIPYFVNRVSTQISRGAA</sequence>
<dbReference type="AlphaFoldDB" id="A0AAD7N3D1"/>
<feature type="transmembrane region" description="Helical" evidence="1">
    <location>
        <begin position="98"/>
        <end position="120"/>
    </location>
</feature>
<keyword evidence="1" id="KW-1133">Transmembrane helix</keyword>
<feature type="transmembrane region" description="Helical" evidence="1">
    <location>
        <begin position="12"/>
        <end position="34"/>
    </location>
</feature>
<comment type="caution">
    <text evidence="2">The sequence shown here is derived from an EMBL/GenBank/DDBJ whole genome shotgun (WGS) entry which is preliminary data.</text>
</comment>
<evidence type="ECO:0000313" key="3">
    <source>
        <dbReference type="Proteomes" id="UP001215598"/>
    </source>
</evidence>
<feature type="transmembrane region" description="Helical" evidence="1">
    <location>
        <begin position="176"/>
        <end position="197"/>
    </location>
</feature>
<gene>
    <name evidence="2" type="ORF">B0H16DRAFT_1889588</name>
</gene>
<dbReference type="Proteomes" id="UP001215598">
    <property type="component" value="Unassembled WGS sequence"/>
</dbReference>
<evidence type="ECO:0000313" key="2">
    <source>
        <dbReference type="EMBL" id="KAJ7744632.1"/>
    </source>
</evidence>
<feature type="transmembrane region" description="Helical" evidence="1">
    <location>
        <begin position="212"/>
        <end position="235"/>
    </location>
</feature>
<evidence type="ECO:0000256" key="1">
    <source>
        <dbReference type="SAM" id="Phobius"/>
    </source>
</evidence>
<name>A0AAD7N3D1_9AGAR</name>
<dbReference type="EMBL" id="JARKIB010000086">
    <property type="protein sequence ID" value="KAJ7744632.1"/>
    <property type="molecule type" value="Genomic_DNA"/>
</dbReference>
<keyword evidence="1" id="KW-0812">Transmembrane</keyword>
<feature type="transmembrane region" description="Helical" evidence="1">
    <location>
        <begin position="140"/>
        <end position="164"/>
    </location>
</feature>
<organism evidence="2 3">
    <name type="scientific">Mycena metata</name>
    <dbReference type="NCBI Taxonomy" id="1033252"/>
    <lineage>
        <taxon>Eukaryota</taxon>
        <taxon>Fungi</taxon>
        <taxon>Dikarya</taxon>
        <taxon>Basidiomycota</taxon>
        <taxon>Agaricomycotina</taxon>
        <taxon>Agaricomycetes</taxon>
        <taxon>Agaricomycetidae</taxon>
        <taxon>Agaricales</taxon>
        <taxon>Marasmiineae</taxon>
        <taxon>Mycenaceae</taxon>
        <taxon>Mycena</taxon>
    </lineage>
</organism>
<reference evidence="2" key="1">
    <citation type="submission" date="2023-03" db="EMBL/GenBank/DDBJ databases">
        <title>Massive genome expansion in bonnet fungi (Mycena s.s.) driven by repeated elements and novel gene families across ecological guilds.</title>
        <authorList>
            <consortium name="Lawrence Berkeley National Laboratory"/>
            <person name="Harder C.B."/>
            <person name="Miyauchi S."/>
            <person name="Viragh M."/>
            <person name="Kuo A."/>
            <person name="Thoen E."/>
            <person name="Andreopoulos B."/>
            <person name="Lu D."/>
            <person name="Skrede I."/>
            <person name="Drula E."/>
            <person name="Henrissat B."/>
            <person name="Morin E."/>
            <person name="Kohler A."/>
            <person name="Barry K."/>
            <person name="LaButti K."/>
            <person name="Morin E."/>
            <person name="Salamov A."/>
            <person name="Lipzen A."/>
            <person name="Mereny Z."/>
            <person name="Hegedus B."/>
            <person name="Baldrian P."/>
            <person name="Stursova M."/>
            <person name="Weitz H."/>
            <person name="Taylor A."/>
            <person name="Grigoriev I.V."/>
            <person name="Nagy L.G."/>
            <person name="Martin F."/>
            <person name="Kauserud H."/>
        </authorList>
    </citation>
    <scope>NUCLEOTIDE SEQUENCE</scope>
    <source>
        <strain evidence="2">CBHHK182m</strain>
    </source>
</reference>
<protein>
    <submittedName>
        <fullName evidence="2">Uncharacterized protein</fullName>
    </submittedName>
</protein>
<proteinExistence type="predicted"/>
<accession>A0AAD7N3D1</accession>